<keyword evidence="2 3" id="KW-0808">Transferase</keyword>
<feature type="site" description="Important for substrate specificity" evidence="3">
    <location>
        <position position="219"/>
    </location>
</feature>
<dbReference type="SUPFAM" id="SSF53167">
    <property type="entry name" value="Purine and uridine phosphorylases"/>
    <property type="match status" value="1"/>
</dbReference>
<keyword evidence="1 3" id="KW-0328">Glycosyltransferase</keyword>
<organism evidence="5 6">
    <name type="scientific">Simkania negevensis</name>
    <dbReference type="NCBI Taxonomy" id="83561"/>
    <lineage>
        <taxon>Bacteria</taxon>
        <taxon>Pseudomonadati</taxon>
        <taxon>Chlamydiota</taxon>
        <taxon>Chlamydiia</taxon>
        <taxon>Parachlamydiales</taxon>
        <taxon>Simkaniaceae</taxon>
        <taxon>Simkania</taxon>
    </lineage>
</organism>
<dbReference type="InterPro" id="IPR035994">
    <property type="entry name" value="Nucleoside_phosphorylase_sf"/>
</dbReference>
<accession>A0ABS3APE1</accession>
<evidence type="ECO:0000256" key="3">
    <source>
        <dbReference type="HAMAP-Rule" id="MF_01963"/>
    </source>
</evidence>
<dbReference type="CDD" id="cd09010">
    <property type="entry name" value="MTAP_SsMTAPII_like_MTIP"/>
    <property type="match status" value="1"/>
</dbReference>
<dbReference type="Gene3D" id="3.40.50.1580">
    <property type="entry name" value="Nucleoside phosphorylase domain"/>
    <property type="match status" value="1"/>
</dbReference>
<keyword evidence="3" id="KW-0660">Purine salvage</keyword>
<comment type="catalytic activity">
    <reaction evidence="3">
        <text>S-methyl-5'-thioadenosine + phosphate = 5-(methylsulfanyl)-alpha-D-ribose 1-phosphate + adenine</text>
        <dbReference type="Rhea" id="RHEA:11852"/>
        <dbReference type="ChEBI" id="CHEBI:16708"/>
        <dbReference type="ChEBI" id="CHEBI:17509"/>
        <dbReference type="ChEBI" id="CHEBI:43474"/>
        <dbReference type="ChEBI" id="CHEBI:58533"/>
        <dbReference type="EC" id="2.4.2.28"/>
    </reaction>
</comment>
<dbReference type="PANTHER" id="PTHR42679:SF2">
    <property type="entry name" value="S-METHYL-5'-THIOADENOSINE PHOSPHORYLASE"/>
    <property type="match status" value="1"/>
</dbReference>
<feature type="binding site" evidence="3">
    <location>
        <begin position="206"/>
        <end position="208"/>
    </location>
    <ligand>
        <name>substrate</name>
    </ligand>
</feature>
<feature type="binding site" evidence="3">
    <location>
        <position position="182"/>
    </location>
    <ligand>
        <name>substrate</name>
    </ligand>
</feature>
<evidence type="ECO:0000259" key="4">
    <source>
        <dbReference type="Pfam" id="PF01048"/>
    </source>
</evidence>
<feature type="domain" description="Nucleoside phosphorylase" evidence="4">
    <location>
        <begin position="3"/>
        <end position="241"/>
    </location>
</feature>
<evidence type="ECO:0000256" key="2">
    <source>
        <dbReference type="ARBA" id="ARBA00022679"/>
    </source>
</evidence>
<dbReference type="Proteomes" id="UP000722121">
    <property type="component" value="Unassembled WGS sequence"/>
</dbReference>
<reference evidence="5 6" key="1">
    <citation type="submission" date="2021-02" db="EMBL/GenBank/DDBJ databases">
        <title>Activity-based single-cell genomes from oceanic crustal fluid captures similar information to metagenomic and metatranscriptomic surveys with orders of magnitude less sampling.</title>
        <authorList>
            <person name="D'Angelo T.S."/>
            <person name="Orcutt B.N."/>
        </authorList>
    </citation>
    <scope>NUCLEOTIDE SEQUENCE [LARGE SCALE GENOMIC DNA]</scope>
    <source>
        <strain evidence="5">AH-315-G07</strain>
    </source>
</reference>
<name>A0ABS3APE1_9BACT</name>
<dbReference type="EMBL" id="JAFITR010000003">
    <property type="protein sequence ID" value="MBN4066513.1"/>
    <property type="molecule type" value="Genomic_DNA"/>
</dbReference>
<dbReference type="HAMAP" id="MF_01963">
    <property type="entry name" value="MTAP"/>
    <property type="match status" value="1"/>
</dbReference>
<feature type="binding site" evidence="3">
    <location>
        <position position="183"/>
    </location>
    <ligand>
        <name>phosphate</name>
        <dbReference type="ChEBI" id="CHEBI:43474"/>
    </ligand>
</feature>
<comment type="function">
    <text evidence="3">Catalyzes the reversible phosphorylation of S-methyl-5'-thioadenosine (MTA) to adenine and 5-methylthioribose-1-phosphate. Involved in the breakdown of MTA, a major by-product of polyamine biosynthesis. Responsible for the first step in the methionine salvage pathway after MTA has been generated from S-adenosylmethionine. Has broad substrate specificity with 6-aminopurine nucleosides as preferred substrates.</text>
</comment>
<keyword evidence="6" id="KW-1185">Reference proteome</keyword>
<proteinExistence type="inferred from homology"/>
<comment type="caution">
    <text evidence="3">Lacks conserved residue(s) required for the propagation of feature annotation.</text>
</comment>
<evidence type="ECO:0000313" key="5">
    <source>
        <dbReference type="EMBL" id="MBN4066513.1"/>
    </source>
</evidence>
<comment type="similarity">
    <text evidence="3">Belongs to the PNP/MTAP phosphorylase family. MTAP subfamily.</text>
</comment>
<feature type="site" description="Important for substrate specificity" evidence="3">
    <location>
        <position position="164"/>
    </location>
</feature>
<gene>
    <name evidence="3" type="primary">mtnP</name>
    <name evidence="5" type="ORF">JYU14_00305</name>
</gene>
<dbReference type="EC" id="2.4.2.28" evidence="3"/>
<feature type="binding site" evidence="3">
    <location>
        <position position="8"/>
    </location>
    <ligand>
        <name>phosphate</name>
        <dbReference type="ChEBI" id="CHEBI:43474"/>
    </ligand>
</feature>
<dbReference type="InterPro" id="IPR010044">
    <property type="entry name" value="MTAP"/>
</dbReference>
<feature type="binding site" evidence="3">
    <location>
        <begin position="50"/>
        <end position="51"/>
    </location>
    <ligand>
        <name>phosphate</name>
        <dbReference type="ChEBI" id="CHEBI:43474"/>
    </ligand>
</feature>
<dbReference type="InterPro" id="IPR000845">
    <property type="entry name" value="Nucleoside_phosphorylase_d"/>
</dbReference>
<comment type="pathway">
    <text evidence="3">Amino-acid biosynthesis; L-methionine biosynthesis via salvage pathway; S-methyl-5-thio-alpha-D-ribose 1-phosphate from S-methyl-5'-thioadenosine (phosphorylase route): step 1/1.</text>
</comment>
<evidence type="ECO:0000313" key="6">
    <source>
        <dbReference type="Proteomes" id="UP000722121"/>
    </source>
</evidence>
<dbReference type="Pfam" id="PF01048">
    <property type="entry name" value="PNP_UDP_1"/>
    <property type="match status" value="1"/>
</dbReference>
<protein>
    <recommendedName>
        <fullName evidence="3">S-methyl-5'-thioadenosine phosphorylase</fullName>
        <ecNumber evidence="3">2.4.2.28</ecNumber>
    </recommendedName>
    <alternativeName>
        <fullName evidence="3">5'-methylthioadenosine phosphorylase</fullName>
        <shortName evidence="3">MTA phosphorylase</shortName>
        <shortName evidence="3">MTAP</shortName>
    </alternativeName>
</protein>
<comment type="caution">
    <text evidence="5">The sequence shown here is derived from an EMBL/GenBank/DDBJ whole genome shotgun (WGS) entry which is preliminary data.</text>
</comment>
<sequence>MWGIIGGTGFESFDEFHTIEELNRTTPFGVASPGLKRVSIDGTECLFLPRHGQHHKLLPSEVNYRANIYALKQHGATKIAAYYAVGSLREELHPGDMVVPTQFINQTHRTKTTTFAGDGIVGHVPLAKPSCQQAIDILSSIQPKLNFTIHHNKTYIAIEGPVFSTQAESNFYRLMKADIIGMTAFPEYALAREAGVCFLPCAFVTDFDCWDDTVKHVTIQQIVSIMKNNNKQGFSLLLELLKRDFEENHSCRQSHLANSLLTPRDQVDAKQQEWLAVLGR</sequence>
<comment type="subunit">
    <text evidence="3">Homohexamer. Dimer of a homotrimer.</text>
</comment>
<evidence type="ECO:0000256" key="1">
    <source>
        <dbReference type="ARBA" id="ARBA00022676"/>
    </source>
</evidence>
<dbReference type="PANTHER" id="PTHR42679">
    <property type="entry name" value="S-METHYL-5'-THIOADENOSINE PHOSPHORYLASE"/>
    <property type="match status" value="1"/>
</dbReference>